<dbReference type="GO" id="GO:0004854">
    <property type="term" value="F:xanthine dehydrogenase activity"/>
    <property type="evidence" value="ECO:0007669"/>
    <property type="project" value="UniProtKB-EC"/>
</dbReference>
<gene>
    <name evidence="4" type="primary">xdhB</name>
    <name evidence="4" type="ORF">JHX87_03985</name>
</gene>
<reference evidence="4 5" key="1">
    <citation type="submission" date="2021-01" db="EMBL/GenBank/DDBJ databases">
        <title>Biogeographic distribution of Paracoccus.</title>
        <authorList>
            <person name="Hollensteiner J."/>
            <person name="Leineberger J."/>
            <person name="Brinkhoff T."/>
            <person name="Daniel R."/>
        </authorList>
    </citation>
    <scope>NUCLEOTIDE SEQUENCE [LARGE SCALE GENOMIC DNA]</scope>
    <source>
        <strain evidence="4 5">KCTC 22803</strain>
    </source>
</reference>
<dbReference type="Pfam" id="PF20256">
    <property type="entry name" value="MoCoBD_2"/>
    <property type="match status" value="1"/>
</dbReference>
<dbReference type="PANTHER" id="PTHR11908:SF132">
    <property type="entry name" value="ALDEHYDE OXIDASE 1-RELATED"/>
    <property type="match status" value="1"/>
</dbReference>
<dbReference type="InterPro" id="IPR014309">
    <property type="entry name" value="Xanthine_DH_Mopterin-bd_su"/>
</dbReference>
<dbReference type="Gene3D" id="3.30.365.10">
    <property type="entry name" value="Aldehyde oxidase/xanthine dehydrogenase, molybdopterin binding domain"/>
    <property type="match status" value="4"/>
</dbReference>
<dbReference type="InterPro" id="IPR016208">
    <property type="entry name" value="Ald_Oxase/xanthine_DH-like"/>
</dbReference>
<dbReference type="InterPro" id="IPR036856">
    <property type="entry name" value="Ald_Oxase/Xan_DH_a/b_sf"/>
</dbReference>
<protein>
    <submittedName>
        <fullName evidence="4">Xanthine dehydrogenase molybdopterin binding subunit</fullName>
        <ecNumber evidence="4">1.17.1.4</ecNumber>
    </submittedName>
</protein>
<dbReference type="RefSeq" id="WP_271882540.1">
    <property type="nucleotide sequence ID" value="NZ_CP067136.1"/>
</dbReference>
<evidence type="ECO:0000259" key="3">
    <source>
        <dbReference type="SMART" id="SM01008"/>
    </source>
</evidence>
<dbReference type="InterPro" id="IPR037165">
    <property type="entry name" value="AldOxase/xan_DH_Mopterin-bd_sf"/>
</dbReference>
<feature type="domain" description="Aldehyde oxidase/xanthine dehydrogenase a/b hammerhead" evidence="3">
    <location>
        <begin position="25"/>
        <end position="133"/>
    </location>
</feature>
<dbReference type="Pfam" id="PF02738">
    <property type="entry name" value="MoCoBD_1"/>
    <property type="match status" value="1"/>
</dbReference>
<proteinExistence type="predicted"/>
<dbReference type="SUPFAM" id="SSF56003">
    <property type="entry name" value="Molybdenum cofactor-binding domain"/>
    <property type="match status" value="1"/>
</dbReference>
<evidence type="ECO:0000313" key="5">
    <source>
        <dbReference type="Proteomes" id="UP001219349"/>
    </source>
</evidence>
<evidence type="ECO:0000313" key="4">
    <source>
        <dbReference type="EMBL" id="WCR07995.1"/>
    </source>
</evidence>
<organism evidence="4 5">
    <name type="scientific">Paracoccus fistulariae</name>
    <dbReference type="NCBI Taxonomy" id="658446"/>
    <lineage>
        <taxon>Bacteria</taxon>
        <taxon>Pseudomonadati</taxon>
        <taxon>Pseudomonadota</taxon>
        <taxon>Alphaproteobacteria</taxon>
        <taxon>Rhodobacterales</taxon>
        <taxon>Paracoccaceae</taxon>
        <taxon>Paracoccus</taxon>
    </lineage>
</organism>
<dbReference type="PANTHER" id="PTHR11908">
    <property type="entry name" value="XANTHINE DEHYDROGENASE"/>
    <property type="match status" value="1"/>
</dbReference>
<name>A0ABY7SLW1_9RHOB</name>
<evidence type="ECO:0000256" key="2">
    <source>
        <dbReference type="ARBA" id="ARBA00023002"/>
    </source>
</evidence>
<dbReference type="NCBIfam" id="TIGR02965">
    <property type="entry name" value="xanthine_xdhB"/>
    <property type="match status" value="1"/>
</dbReference>
<sequence>MKDDTTIRGLAHSDTIHDSAIKQVQGLADYTDDLNEPAGLLHAYLGLSSCAHGRIASLDLDAVRRSPGVIDVMTAADIPGENDVSPNGKHDDPILADGKVLFWGQPVFAVIAETRDQARRAAAKAKIEYEELPHALDPMAALEADMGYVTEPLTLRRGDADRGMAAAPRRIKGRFAIGGQDHFYLEGQIAMAVPGEDDEVTINVSTQHPSEVQHMVAHALQVPSHSVVVNVRRMGGGFGGKETQMNLFACIAAIAAKKWKRAVKIRPDRDDDMTATGKRHDFVVDYEVGFDDQGRILAVQGDWYARCGFSADLSGPVTDRALFHADNAYYYPDVRVSSHPMRTNTVSNTAFRGFGGPQGVIVAERMIEEIAYALGRDPLEIRKLNLYQNGQLTPYHQEVTDQILPRIFQELEASSDYQARRQAVLDWNAKGGTIRKGIALTPVKFGISFTATWFNQAGALIHIYNDGSIALNHGGTEMGQGLNTKVAQVVAEAFQCDISRIKITRTTTEKVPNTSATAASSGTDLNGMAALDAANQIKARLVEFVAERWQVAPDLVTFVPGHIVAGDHRVPFDEAIKAAYMARIHLSAAGFYKTPQIHWDRATGKGRPFYYYAYGAAVSEVSVDTLTGEYVIDRSDVIHDVGRSLNPAIDRGQVEGAFVQGTGWLTCEELWWDDKGQLRTHAPSTYKIPLASDKPRIFNVRLADWSENSERTIKRSKAVGEPPFMLGISVFEALNMAVASFTDYREPARLDAPATPERVLMAIEKLRP</sequence>
<dbReference type="EMBL" id="CP067136">
    <property type="protein sequence ID" value="WCR07995.1"/>
    <property type="molecule type" value="Genomic_DNA"/>
</dbReference>
<accession>A0ABY7SLW1</accession>
<dbReference type="Proteomes" id="UP001219349">
    <property type="component" value="Chromosome"/>
</dbReference>
<evidence type="ECO:0000256" key="1">
    <source>
        <dbReference type="ARBA" id="ARBA00022505"/>
    </source>
</evidence>
<keyword evidence="1" id="KW-0500">Molybdenum</keyword>
<dbReference type="SMART" id="SM01008">
    <property type="entry name" value="Ald_Xan_dh_C"/>
    <property type="match status" value="1"/>
</dbReference>
<keyword evidence="2 4" id="KW-0560">Oxidoreductase</keyword>
<dbReference type="Pfam" id="PF01315">
    <property type="entry name" value="Ald_Xan_dh_C"/>
    <property type="match status" value="1"/>
</dbReference>
<dbReference type="InterPro" id="IPR008274">
    <property type="entry name" value="AldOxase/xan_DH_MoCoBD1"/>
</dbReference>
<keyword evidence="5" id="KW-1185">Reference proteome</keyword>
<dbReference type="InterPro" id="IPR000674">
    <property type="entry name" value="Ald_Oxase/Xan_DH_a/b"/>
</dbReference>
<dbReference type="Gene3D" id="3.90.1170.50">
    <property type="entry name" value="Aldehyde oxidase/xanthine dehydrogenase, a/b hammerhead"/>
    <property type="match status" value="1"/>
</dbReference>
<dbReference type="EC" id="1.17.1.4" evidence="4"/>
<dbReference type="InterPro" id="IPR046867">
    <property type="entry name" value="AldOxase/xan_DH_MoCoBD2"/>
</dbReference>
<dbReference type="SUPFAM" id="SSF54665">
    <property type="entry name" value="CO dehydrogenase molybdoprotein N-domain-like"/>
    <property type="match status" value="1"/>
</dbReference>